<dbReference type="EMBL" id="JAWZZT010000002">
    <property type="protein sequence ID" value="MDX7013480.1"/>
    <property type="molecule type" value="Genomic_DNA"/>
</dbReference>
<keyword evidence="1" id="KW-0472">Membrane</keyword>
<dbReference type="InterPro" id="IPR008523">
    <property type="entry name" value="DUF805"/>
</dbReference>
<feature type="transmembrane region" description="Helical" evidence="1">
    <location>
        <begin position="105"/>
        <end position="127"/>
    </location>
</feature>
<dbReference type="PANTHER" id="PTHR34980:SF2">
    <property type="entry name" value="INNER MEMBRANE PROTEIN YHAH-RELATED"/>
    <property type="match status" value="1"/>
</dbReference>
<gene>
    <name evidence="2" type="ORF">SJ059_03170</name>
</gene>
<evidence type="ECO:0000256" key="1">
    <source>
        <dbReference type="SAM" id="Phobius"/>
    </source>
</evidence>
<organism evidence="2 3">
    <name type="scientific">Klebsiella aerogenes</name>
    <name type="common">Enterobacter aerogenes</name>
    <dbReference type="NCBI Taxonomy" id="548"/>
    <lineage>
        <taxon>Bacteria</taxon>
        <taxon>Pseudomonadati</taxon>
        <taxon>Pseudomonadota</taxon>
        <taxon>Gammaproteobacteria</taxon>
        <taxon>Enterobacterales</taxon>
        <taxon>Enterobacteriaceae</taxon>
        <taxon>Klebsiella/Raoultella group</taxon>
        <taxon>Klebsiella</taxon>
    </lineage>
</organism>
<dbReference type="RefSeq" id="WP_306463088.1">
    <property type="nucleotide sequence ID" value="NZ_CAKNDN010000001.1"/>
</dbReference>
<evidence type="ECO:0000313" key="2">
    <source>
        <dbReference type="EMBL" id="MDX7013480.1"/>
    </source>
</evidence>
<proteinExistence type="predicted"/>
<reference evidence="2" key="1">
    <citation type="submission" date="2023-11" db="EMBL/GenBank/DDBJ databases">
        <title>Detection of rare carbapenemases in Enterobacterales - comparison of two colorimetric and two CIM-based carbapenemase assays.</title>
        <authorList>
            <person name="Schaffarczyk L."/>
            <person name="Noster J."/>
            <person name="Stelzer Y."/>
            <person name="Sattler J."/>
            <person name="Gatermann S."/>
            <person name="Hamprecht A."/>
        </authorList>
    </citation>
    <scope>NUCLEOTIDE SEQUENCE</scope>
    <source>
        <strain evidence="2">CIM-Cont-037</strain>
    </source>
</reference>
<accession>A0AAW9DX26</accession>
<dbReference type="PANTHER" id="PTHR34980">
    <property type="entry name" value="INNER MEMBRANE PROTEIN-RELATED-RELATED"/>
    <property type="match status" value="1"/>
</dbReference>
<comment type="caution">
    <text evidence="2">The sequence shown here is derived from an EMBL/GenBank/DDBJ whole genome shotgun (WGS) entry which is preliminary data.</text>
</comment>
<keyword evidence="1" id="KW-1133">Transmembrane helix</keyword>
<name>A0AAW9DX26_KLEAE</name>
<evidence type="ECO:0000313" key="3">
    <source>
        <dbReference type="Proteomes" id="UP001279012"/>
    </source>
</evidence>
<feature type="transmembrane region" description="Helical" evidence="1">
    <location>
        <begin position="79"/>
        <end position="99"/>
    </location>
</feature>
<dbReference type="GO" id="GO:0005886">
    <property type="term" value="C:plasma membrane"/>
    <property type="evidence" value="ECO:0007669"/>
    <property type="project" value="TreeGrafter"/>
</dbReference>
<keyword evidence="1" id="KW-0812">Transmembrane</keyword>
<sequence>MRDLMATLLESYGNCFRKYATFRGRSARQEYVVFTIANFILSAILGLIPVIGGIFGLIIIIPGIAVAVRRLHDLNKSGWWLLAPYGIMLIGLIGIAATVEEGRAAVWVWVIALGGLAALVMSIWMIFTRGTVGSNRFGDEQNDDNSGGNTMGKSSAADDVRERLAQAKKMLDDGVISASEYEVMRANIIKDM</sequence>
<dbReference type="AlphaFoldDB" id="A0AAW9DX26"/>
<protein>
    <submittedName>
        <fullName evidence="2">DUF805 domain-containing protein</fullName>
    </submittedName>
</protein>
<feature type="transmembrane region" description="Helical" evidence="1">
    <location>
        <begin position="39"/>
        <end position="67"/>
    </location>
</feature>
<dbReference type="Pfam" id="PF05656">
    <property type="entry name" value="DUF805"/>
    <property type="match status" value="1"/>
</dbReference>
<dbReference type="Proteomes" id="UP001279012">
    <property type="component" value="Unassembled WGS sequence"/>
</dbReference>